<comment type="caution">
    <text evidence="3">The sequence shown here is derived from an EMBL/GenBank/DDBJ whole genome shotgun (WGS) entry which is preliminary data.</text>
</comment>
<dbReference type="GO" id="GO:0003677">
    <property type="term" value="F:DNA binding"/>
    <property type="evidence" value="ECO:0007669"/>
    <property type="project" value="InterPro"/>
</dbReference>
<protein>
    <recommendedName>
        <fullName evidence="2">Transposase IS4-like domain-containing protein</fullName>
    </recommendedName>
</protein>
<dbReference type="InterPro" id="IPR002559">
    <property type="entry name" value="Transposase_11"/>
</dbReference>
<feature type="region of interest" description="Disordered" evidence="1">
    <location>
        <begin position="105"/>
        <end position="126"/>
    </location>
</feature>
<proteinExistence type="predicted"/>
<keyword evidence="4" id="KW-1185">Reference proteome</keyword>
<dbReference type="GO" id="GO:0004803">
    <property type="term" value="F:transposase activity"/>
    <property type="evidence" value="ECO:0007669"/>
    <property type="project" value="InterPro"/>
</dbReference>
<dbReference type="Pfam" id="PF01609">
    <property type="entry name" value="DDE_Tnp_1"/>
    <property type="match status" value="1"/>
</dbReference>
<reference evidence="3" key="2">
    <citation type="submission" date="2020-09" db="EMBL/GenBank/DDBJ databases">
        <authorList>
            <person name="Sun Q."/>
            <person name="Zhou Y."/>
        </authorList>
    </citation>
    <scope>NUCLEOTIDE SEQUENCE</scope>
    <source>
        <strain evidence="3">CGMCC 4.7201</strain>
    </source>
</reference>
<gene>
    <name evidence="3" type="ORF">GCM10012280_44910</name>
</gene>
<organism evidence="3 4">
    <name type="scientific">Wenjunlia tyrosinilytica</name>
    <dbReference type="NCBI Taxonomy" id="1544741"/>
    <lineage>
        <taxon>Bacteria</taxon>
        <taxon>Bacillati</taxon>
        <taxon>Actinomycetota</taxon>
        <taxon>Actinomycetes</taxon>
        <taxon>Kitasatosporales</taxon>
        <taxon>Streptomycetaceae</taxon>
        <taxon>Wenjunlia</taxon>
    </lineage>
</organism>
<evidence type="ECO:0000256" key="1">
    <source>
        <dbReference type="SAM" id="MobiDB-lite"/>
    </source>
</evidence>
<reference evidence="3" key="1">
    <citation type="journal article" date="2014" name="Int. J. Syst. Evol. Microbiol.">
        <title>Complete genome sequence of Corynebacterium casei LMG S-19264T (=DSM 44701T), isolated from a smear-ripened cheese.</title>
        <authorList>
            <consortium name="US DOE Joint Genome Institute (JGI-PGF)"/>
            <person name="Walter F."/>
            <person name="Albersmeier A."/>
            <person name="Kalinowski J."/>
            <person name="Ruckert C."/>
        </authorList>
    </citation>
    <scope>NUCLEOTIDE SEQUENCE</scope>
    <source>
        <strain evidence="3">CGMCC 4.7201</strain>
    </source>
</reference>
<dbReference type="PANTHER" id="PTHR30007:SF1">
    <property type="entry name" value="BLR1914 PROTEIN"/>
    <property type="match status" value="1"/>
</dbReference>
<dbReference type="PANTHER" id="PTHR30007">
    <property type="entry name" value="PHP DOMAIN PROTEIN"/>
    <property type="match status" value="1"/>
</dbReference>
<evidence type="ECO:0000313" key="3">
    <source>
        <dbReference type="EMBL" id="GGO93124.1"/>
    </source>
</evidence>
<evidence type="ECO:0000313" key="4">
    <source>
        <dbReference type="Proteomes" id="UP000641932"/>
    </source>
</evidence>
<dbReference type="Proteomes" id="UP000641932">
    <property type="component" value="Unassembled WGS sequence"/>
</dbReference>
<feature type="domain" description="Transposase IS4-like" evidence="2">
    <location>
        <begin position="27"/>
        <end position="161"/>
    </location>
</feature>
<accession>A0A917ZSS8</accession>
<dbReference type="AlphaFoldDB" id="A0A917ZSS8"/>
<evidence type="ECO:0000259" key="2">
    <source>
        <dbReference type="Pfam" id="PF01609"/>
    </source>
</evidence>
<name>A0A917ZSS8_9ACTN</name>
<dbReference type="EMBL" id="BMMS01000020">
    <property type="protein sequence ID" value="GGO93124.1"/>
    <property type="molecule type" value="Genomic_DNA"/>
</dbReference>
<dbReference type="GO" id="GO:0006313">
    <property type="term" value="P:DNA transposition"/>
    <property type="evidence" value="ECO:0007669"/>
    <property type="project" value="InterPro"/>
</dbReference>
<sequence length="201" mass="22540">MFPWPPRWRHPPFESDVPVRTAALHARMHLACDGLGRPLALVLTGGNTTDCAQFTAVMEGIRAPRLGPGRPRVRPAHVIGDKGFSSKAIRTWLRHRNIPHTVPERADQGRNRLRRGSRGGRPPAFDREVHKQRNVVERSVLKVEYVHRPVFRTRTEARIKIATRRVSASAFRARPVRWTVPGWAVEAAVVSAVARAAARCG</sequence>